<dbReference type="Proteomes" id="UP000192656">
    <property type="component" value="Unassembled WGS sequence"/>
</dbReference>
<evidence type="ECO:0000313" key="2">
    <source>
        <dbReference type="EMBL" id="SMC84859.1"/>
    </source>
</evidence>
<dbReference type="InterPro" id="IPR045599">
    <property type="entry name" value="DUF6456"/>
</dbReference>
<proteinExistence type="predicted"/>
<name>A0A1W2CI07_9HYPH</name>
<accession>A0A1W2CI07</accession>
<keyword evidence="3" id="KW-1185">Reference proteome</keyword>
<feature type="domain" description="DUF6456" evidence="1">
    <location>
        <begin position="12"/>
        <end position="136"/>
    </location>
</feature>
<sequence>MSGRFKSEGDWAVARLSAARGRTSAFLSAEEGEAAERLRADHHRGSQMASITQRWDLSPRSGRGRGAEDLSDAALDARARLDRAIEAVGPELSGLLLDICCHLKGLEEVERERLWPARSAKMLLKAGLGILARHYGITGRCARGTGIRRWRDADARPTVSPG</sequence>
<dbReference type="Pfam" id="PF20057">
    <property type="entry name" value="DUF6456"/>
    <property type="match status" value="1"/>
</dbReference>
<gene>
    <name evidence="2" type="ORF">SAMN06297251_11073</name>
</gene>
<dbReference type="AlphaFoldDB" id="A0A1W2CI07"/>
<evidence type="ECO:0000259" key="1">
    <source>
        <dbReference type="Pfam" id="PF20057"/>
    </source>
</evidence>
<reference evidence="2 3" key="1">
    <citation type="submission" date="2017-04" db="EMBL/GenBank/DDBJ databases">
        <authorList>
            <person name="Afonso C.L."/>
            <person name="Miller P.J."/>
            <person name="Scott M.A."/>
            <person name="Spackman E."/>
            <person name="Goraichik I."/>
            <person name="Dimitrov K.M."/>
            <person name="Suarez D.L."/>
            <person name="Swayne D.E."/>
        </authorList>
    </citation>
    <scope>NUCLEOTIDE SEQUENCE [LARGE SCALE GENOMIC DNA]</scope>
    <source>
        <strain evidence="2 3">CGMCC 1.10972</strain>
    </source>
</reference>
<dbReference type="EMBL" id="FWXR01000010">
    <property type="protein sequence ID" value="SMC84859.1"/>
    <property type="molecule type" value="Genomic_DNA"/>
</dbReference>
<protein>
    <recommendedName>
        <fullName evidence="1">DUF6456 domain-containing protein</fullName>
    </recommendedName>
</protein>
<dbReference type="RefSeq" id="WP_084410358.1">
    <property type="nucleotide sequence ID" value="NZ_FWXR01000010.1"/>
</dbReference>
<dbReference type="STRING" id="937218.SAMN06297251_11073"/>
<organism evidence="2 3">
    <name type="scientific">Fulvimarina manganoxydans</name>
    <dbReference type="NCBI Taxonomy" id="937218"/>
    <lineage>
        <taxon>Bacteria</taxon>
        <taxon>Pseudomonadati</taxon>
        <taxon>Pseudomonadota</taxon>
        <taxon>Alphaproteobacteria</taxon>
        <taxon>Hyphomicrobiales</taxon>
        <taxon>Aurantimonadaceae</taxon>
        <taxon>Fulvimarina</taxon>
    </lineage>
</organism>
<evidence type="ECO:0000313" key="3">
    <source>
        <dbReference type="Proteomes" id="UP000192656"/>
    </source>
</evidence>